<evidence type="ECO:0000313" key="1">
    <source>
        <dbReference type="EMBL" id="KIK81071.1"/>
    </source>
</evidence>
<dbReference type="OrthoDB" id="2688793at2759"/>
<keyword evidence="2" id="KW-1185">Reference proteome</keyword>
<dbReference type="EMBL" id="KN825872">
    <property type="protein sequence ID" value="KIK81071.1"/>
    <property type="molecule type" value="Genomic_DNA"/>
</dbReference>
<sequence>MALALKGEHLWAHCSSGLDPTNLADYTSSVPSPVDPTAITAAEIESVLDWLAKAAQAKSIINRRISTIVTSQLDENQTAQKLKDASDAMRYLGIFEDACQRFIQMGVTYSEDEAVFDLLQGLPKTVDWQIFCEITMSRIVNSSSVAAMTITSSVFTIPTDSSSTAIPTPSASAMGIAPTVLFSVTNFSKVAKLFIEKANSIIGKRKLSGPGSEYVHAAIGKQGSTNSSMGLCKHKHNPKGVKCTNAACEGEEWKVKHRRGLVAKQKKLQPLP</sequence>
<dbReference type="InParanoid" id="A0A0D0DAS3"/>
<protein>
    <submittedName>
        <fullName evidence="1">Unplaced genomic scaffold scaffold_1050, whole genome shotgun sequence</fullName>
    </submittedName>
</protein>
<dbReference type="Proteomes" id="UP000054538">
    <property type="component" value="Unassembled WGS sequence"/>
</dbReference>
<reference evidence="1 2" key="1">
    <citation type="submission" date="2014-04" db="EMBL/GenBank/DDBJ databases">
        <authorList>
            <consortium name="DOE Joint Genome Institute"/>
            <person name="Kuo A."/>
            <person name="Kohler A."/>
            <person name="Jargeat P."/>
            <person name="Nagy L.G."/>
            <person name="Floudas D."/>
            <person name="Copeland A."/>
            <person name="Barry K.W."/>
            <person name="Cichocki N."/>
            <person name="Veneault-Fourrey C."/>
            <person name="LaButti K."/>
            <person name="Lindquist E.A."/>
            <person name="Lipzen A."/>
            <person name="Lundell T."/>
            <person name="Morin E."/>
            <person name="Murat C."/>
            <person name="Sun H."/>
            <person name="Tunlid A."/>
            <person name="Henrissat B."/>
            <person name="Grigoriev I.V."/>
            <person name="Hibbett D.S."/>
            <person name="Martin F."/>
            <person name="Nordberg H.P."/>
            <person name="Cantor M.N."/>
            <person name="Hua S.X."/>
        </authorList>
    </citation>
    <scope>NUCLEOTIDE SEQUENCE [LARGE SCALE GENOMIC DNA]</scope>
    <source>
        <strain evidence="1 2">Ve08.2h10</strain>
    </source>
</reference>
<reference evidence="2" key="2">
    <citation type="submission" date="2015-01" db="EMBL/GenBank/DDBJ databases">
        <title>Evolutionary Origins and Diversification of the Mycorrhizal Mutualists.</title>
        <authorList>
            <consortium name="DOE Joint Genome Institute"/>
            <consortium name="Mycorrhizal Genomics Consortium"/>
            <person name="Kohler A."/>
            <person name="Kuo A."/>
            <person name="Nagy L.G."/>
            <person name="Floudas D."/>
            <person name="Copeland A."/>
            <person name="Barry K.W."/>
            <person name="Cichocki N."/>
            <person name="Veneault-Fourrey C."/>
            <person name="LaButti K."/>
            <person name="Lindquist E.A."/>
            <person name="Lipzen A."/>
            <person name="Lundell T."/>
            <person name="Morin E."/>
            <person name="Murat C."/>
            <person name="Riley R."/>
            <person name="Ohm R."/>
            <person name="Sun H."/>
            <person name="Tunlid A."/>
            <person name="Henrissat B."/>
            <person name="Grigoriev I.V."/>
            <person name="Hibbett D.S."/>
            <person name="Martin F."/>
        </authorList>
    </citation>
    <scope>NUCLEOTIDE SEQUENCE [LARGE SCALE GENOMIC DNA]</scope>
    <source>
        <strain evidence="2">Ve08.2h10</strain>
    </source>
</reference>
<accession>A0A0D0DAS3</accession>
<name>A0A0D0DAS3_9AGAM</name>
<organism evidence="1 2">
    <name type="scientific">Paxillus rubicundulus Ve08.2h10</name>
    <dbReference type="NCBI Taxonomy" id="930991"/>
    <lineage>
        <taxon>Eukaryota</taxon>
        <taxon>Fungi</taxon>
        <taxon>Dikarya</taxon>
        <taxon>Basidiomycota</taxon>
        <taxon>Agaricomycotina</taxon>
        <taxon>Agaricomycetes</taxon>
        <taxon>Agaricomycetidae</taxon>
        <taxon>Boletales</taxon>
        <taxon>Paxilineae</taxon>
        <taxon>Paxillaceae</taxon>
        <taxon>Paxillus</taxon>
    </lineage>
</organism>
<evidence type="ECO:0000313" key="2">
    <source>
        <dbReference type="Proteomes" id="UP000054538"/>
    </source>
</evidence>
<dbReference type="AlphaFoldDB" id="A0A0D0DAS3"/>
<gene>
    <name evidence="1" type="ORF">PAXRUDRAFT_15437</name>
</gene>
<proteinExistence type="predicted"/>
<dbReference type="HOGENOM" id="CLU_048314_1_0_1"/>